<dbReference type="NCBIfam" id="TIGR00756">
    <property type="entry name" value="PPR"/>
    <property type="match status" value="4"/>
</dbReference>
<dbReference type="FunFam" id="1.25.40.10:FF:000073">
    <property type="entry name" value="Pentatricopeptide repeat-containing protein chloroplastic"/>
    <property type="match status" value="1"/>
</dbReference>
<protein>
    <recommendedName>
        <fullName evidence="4">DYW domain-containing protein</fullName>
    </recommendedName>
</protein>
<evidence type="ECO:0000256" key="3">
    <source>
        <dbReference type="PROSITE-ProRule" id="PRU00708"/>
    </source>
</evidence>
<proteinExistence type="inferred from homology"/>
<dbReference type="Pfam" id="PF01535">
    <property type="entry name" value="PPR"/>
    <property type="match status" value="8"/>
</dbReference>
<feature type="repeat" description="PPR" evidence="3">
    <location>
        <begin position="467"/>
        <end position="501"/>
    </location>
</feature>
<dbReference type="GO" id="GO:0008270">
    <property type="term" value="F:zinc ion binding"/>
    <property type="evidence" value="ECO:0007669"/>
    <property type="project" value="InterPro"/>
</dbReference>
<keyword evidence="6" id="KW-1185">Reference proteome</keyword>
<keyword evidence="2" id="KW-0677">Repeat</keyword>
<dbReference type="InterPro" id="IPR011990">
    <property type="entry name" value="TPR-like_helical_dom_sf"/>
</dbReference>
<dbReference type="InterPro" id="IPR032867">
    <property type="entry name" value="DYW_dom"/>
</dbReference>
<evidence type="ECO:0000256" key="1">
    <source>
        <dbReference type="ARBA" id="ARBA00006643"/>
    </source>
</evidence>
<sequence>MATALAVSCSCKLNVHENASARRGKASKTIQNHHPAIMQKITNSARINRHQNKPVKPSAGQEYRSLSQALCSYVESGSMDKALHLFDIMNKSDTFVWNVIIRGLTNNGSLHKAIEFYQQMHFQGVRADNFTYPFVIKACGGLSNPTEGQKVHSRIFKVGLDLDIYISNALIIMYAKVGCIECAEKVFDEMLVRDVVSWNSIISAHVLVGDGWSSLMCLQKMQVVRIRPDRFTMISALNASSLVRSLVPGKELHGQVIRSKFELDHMVQTSLVDMYANCGSVKYAERVFDGIPQRSVAAWNAMIGGYALNEHPYKSFASLQNMQANDGLEPDKITMINLLPCCAQTGSILPGKTIHGLAVRKGFLPHIVLETALIDMYGKCGELKPAERIFGQMSERNMISRNAMIAVYVQNGKTREALEVFEDLLNEPLIPDAMTITSILPAIAEIALLREGKQIHGYIVKSDLGLNTFIANAIMHMYAKCGDLQAAHRIFDGMFFKDVISWNTIIMAYSIHGFGQASLKLFTEMTETIKPNASTFVSLLSSFSIAGMVEEGWEYFKAMKREYGIDPGIEHYGCMLDLLGRTGDLDLAKHFVHQMPLVPTARIWGSLLAASRHHRNIELAELAAKHILPLQHDNTGCYVLLSNLYAEAGRWDDVERIKFLMKDQGLEKTTGYSIVEISSRTYRFINQDRSHTDSNLLYNVLDIISKMIGGDIGVGVSKFKPLDLMRKGANLPRCHSVRFAICFGLISTSIRNPVFVRKNTRICEDCHGAAKKISDITNREIVVGDPKIYHHFRDGQCSCGDYW</sequence>
<dbReference type="Pfam" id="PF14432">
    <property type="entry name" value="DYW_deaminase"/>
    <property type="match status" value="1"/>
</dbReference>
<dbReference type="FunFam" id="1.25.40.10:FF:000344">
    <property type="entry name" value="Pentatricopeptide repeat-containing protein"/>
    <property type="match status" value="1"/>
</dbReference>
<dbReference type="AlphaFoldDB" id="A0AA88QQX3"/>
<reference evidence="5" key="1">
    <citation type="submission" date="2022-12" db="EMBL/GenBank/DDBJ databases">
        <title>Draft genome assemblies for two species of Escallonia (Escalloniales).</title>
        <authorList>
            <person name="Chanderbali A."/>
            <person name="Dervinis C."/>
            <person name="Anghel I."/>
            <person name="Soltis D."/>
            <person name="Soltis P."/>
            <person name="Zapata F."/>
        </authorList>
    </citation>
    <scope>NUCLEOTIDE SEQUENCE</scope>
    <source>
        <strain evidence="5">UCBG92.1500</strain>
        <tissue evidence="5">Leaf</tissue>
    </source>
</reference>
<dbReference type="GO" id="GO:0003723">
    <property type="term" value="F:RNA binding"/>
    <property type="evidence" value="ECO:0007669"/>
    <property type="project" value="InterPro"/>
</dbReference>
<organism evidence="5 6">
    <name type="scientific">Escallonia rubra</name>
    <dbReference type="NCBI Taxonomy" id="112253"/>
    <lineage>
        <taxon>Eukaryota</taxon>
        <taxon>Viridiplantae</taxon>
        <taxon>Streptophyta</taxon>
        <taxon>Embryophyta</taxon>
        <taxon>Tracheophyta</taxon>
        <taxon>Spermatophyta</taxon>
        <taxon>Magnoliopsida</taxon>
        <taxon>eudicotyledons</taxon>
        <taxon>Gunneridae</taxon>
        <taxon>Pentapetalae</taxon>
        <taxon>asterids</taxon>
        <taxon>campanulids</taxon>
        <taxon>Escalloniales</taxon>
        <taxon>Escalloniaceae</taxon>
        <taxon>Escallonia</taxon>
    </lineage>
</organism>
<dbReference type="InterPro" id="IPR046960">
    <property type="entry name" value="PPR_At4g14850-like_plant"/>
</dbReference>
<dbReference type="Proteomes" id="UP001187471">
    <property type="component" value="Unassembled WGS sequence"/>
</dbReference>
<comment type="similarity">
    <text evidence="1">Belongs to the PPR family. PCMP-H subfamily.</text>
</comment>
<feature type="repeat" description="PPR" evidence="3">
    <location>
        <begin position="93"/>
        <end position="127"/>
    </location>
</feature>
<feature type="repeat" description="PPR" evidence="3">
    <location>
        <begin position="397"/>
        <end position="431"/>
    </location>
</feature>
<dbReference type="Pfam" id="PF20431">
    <property type="entry name" value="E_motif"/>
    <property type="match status" value="1"/>
</dbReference>
<evidence type="ECO:0000256" key="2">
    <source>
        <dbReference type="ARBA" id="ARBA00022737"/>
    </source>
</evidence>
<dbReference type="Pfam" id="PF13041">
    <property type="entry name" value="PPR_2"/>
    <property type="match status" value="1"/>
</dbReference>
<evidence type="ECO:0000313" key="6">
    <source>
        <dbReference type="Proteomes" id="UP001187471"/>
    </source>
</evidence>
<evidence type="ECO:0000313" key="5">
    <source>
        <dbReference type="EMBL" id="KAK2974302.1"/>
    </source>
</evidence>
<feature type="repeat" description="PPR" evidence="3">
    <location>
        <begin position="163"/>
        <end position="197"/>
    </location>
</feature>
<dbReference type="InterPro" id="IPR002885">
    <property type="entry name" value="PPR_rpt"/>
</dbReference>
<feature type="domain" description="DYW" evidence="4">
    <location>
        <begin position="732"/>
        <end position="803"/>
    </location>
</feature>
<dbReference type="Gene3D" id="1.25.40.10">
    <property type="entry name" value="Tetratricopeptide repeat domain"/>
    <property type="match status" value="5"/>
</dbReference>
<accession>A0AA88QQX3</accession>
<dbReference type="PANTHER" id="PTHR47926:SF452">
    <property type="entry name" value="PENTATRICOPEPTIDE REPEAT-CONTAINING PROTEIN"/>
    <property type="match status" value="1"/>
</dbReference>
<dbReference type="PROSITE" id="PS51375">
    <property type="entry name" value="PPR"/>
    <property type="match status" value="5"/>
</dbReference>
<dbReference type="PANTHER" id="PTHR47926">
    <property type="entry name" value="PENTATRICOPEPTIDE REPEAT-CONTAINING PROTEIN"/>
    <property type="match status" value="1"/>
</dbReference>
<dbReference type="FunFam" id="1.25.40.10:FF:000158">
    <property type="entry name" value="pentatricopeptide repeat-containing protein At2g33680"/>
    <property type="match status" value="1"/>
</dbReference>
<dbReference type="FunFam" id="1.25.40.10:FF:000436">
    <property type="entry name" value="Pentatricopeptide repeat-containing protein At5g39350 family"/>
    <property type="match status" value="1"/>
</dbReference>
<dbReference type="EMBL" id="JAVXUO010002325">
    <property type="protein sequence ID" value="KAK2974302.1"/>
    <property type="molecule type" value="Genomic_DNA"/>
</dbReference>
<dbReference type="InterPro" id="IPR046848">
    <property type="entry name" value="E_motif"/>
</dbReference>
<name>A0AA88QQX3_9ASTE</name>
<comment type="caution">
    <text evidence="5">The sequence shown here is derived from an EMBL/GenBank/DDBJ whole genome shotgun (WGS) entry which is preliminary data.</text>
</comment>
<dbReference type="GO" id="GO:0009451">
    <property type="term" value="P:RNA modification"/>
    <property type="evidence" value="ECO:0007669"/>
    <property type="project" value="InterPro"/>
</dbReference>
<feature type="repeat" description="PPR" evidence="3">
    <location>
        <begin position="532"/>
        <end position="562"/>
    </location>
</feature>
<dbReference type="GO" id="GO:0099402">
    <property type="term" value="P:plant organ development"/>
    <property type="evidence" value="ECO:0007669"/>
    <property type="project" value="UniProtKB-ARBA"/>
</dbReference>
<evidence type="ECO:0000259" key="4">
    <source>
        <dbReference type="Pfam" id="PF14432"/>
    </source>
</evidence>
<gene>
    <name evidence="5" type="ORF">RJ640_026863</name>
</gene>